<dbReference type="PANTHER" id="PTHR43685:SF2">
    <property type="entry name" value="GLYCOSYLTRANSFERASE 2-LIKE DOMAIN-CONTAINING PROTEIN"/>
    <property type="match status" value="1"/>
</dbReference>
<evidence type="ECO:0000313" key="3">
    <source>
        <dbReference type="EMBL" id="MBF2708229.1"/>
    </source>
</evidence>
<dbReference type="InterPro" id="IPR001173">
    <property type="entry name" value="Glyco_trans_2-like"/>
</dbReference>
<dbReference type="InterPro" id="IPR029044">
    <property type="entry name" value="Nucleotide-diphossugar_trans"/>
</dbReference>
<name>A0A930Y087_9FLAO</name>
<dbReference type="InterPro" id="IPR050834">
    <property type="entry name" value="Glycosyltransf_2"/>
</dbReference>
<comment type="caution">
    <text evidence="3">The sequence shown here is derived from an EMBL/GenBank/DDBJ whole genome shotgun (WGS) entry which is preliminary data.</text>
</comment>
<dbReference type="RefSeq" id="WP_194311486.1">
    <property type="nucleotide sequence ID" value="NZ_JADHEC010000010.1"/>
</dbReference>
<proteinExistence type="predicted"/>
<dbReference type="Pfam" id="PF00535">
    <property type="entry name" value="Glycos_transf_2"/>
    <property type="match status" value="1"/>
</dbReference>
<keyword evidence="4" id="KW-1185">Reference proteome</keyword>
<dbReference type="PANTHER" id="PTHR43685">
    <property type="entry name" value="GLYCOSYLTRANSFERASE"/>
    <property type="match status" value="1"/>
</dbReference>
<protein>
    <submittedName>
        <fullName evidence="3">Glycosyltransferase family 2 protein</fullName>
    </submittedName>
</protein>
<keyword evidence="1" id="KW-0472">Membrane</keyword>
<evidence type="ECO:0000313" key="4">
    <source>
        <dbReference type="Proteomes" id="UP000646211"/>
    </source>
</evidence>
<dbReference type="CDD" id="cd00761">
    <property type="entry name" value="Glyco_tranf_GTA_type"/>
    <property type="match status" value="1"/>
</dbReference>
<feature type="transmembrane region" description="Helical" evidence="1">
    <location>
        <begin position="257"/>
        <end position="275"/>
    </location>
</feature>
<sequence length="280" mass="32718">MNAIVSIIVPCYNQAQYLDEALQSVLDQTYQNWECIIVNDGSSDNTEEVAQKWVQKDVRFQYFFKKNGGVSSTRNLGICYAIGEFILPLDADDRIGRTYINSAVRVFRRNSTLKLVYSKAEYFGDKTGLWYLPSFSIQNLARFNMIFCSAIYRKKDWELVGGYDVNMIYGIEDWEFWIAILKDGGNVFRLDTVEFYYRVKKVSRQKQLDGKMTKMMNEYMCIKHVDFFVKQLGSFLELNEVIEANKKCSENLKSEKFVIDVFCTTFFGFSVFGLYKIKKQ</sequence>
<reference evidence="3" key="1">
    <citation type="submission" date="2020-11" db="EMBL/GenBank/DDBJ databases">
        <title>Genome of Flavobacterium soyangense.</title>
        <authorList>
            <person name="Liu Q."/>
            <person name="Xin Y.-H."/>
        </authorList>
    </citation>
    <scope>NUCLEOTIDE SEQUENCE</scope>
    <source>
        <strain evidence="3">CGMCC 1.13493</strain>
    </source>
</reference>
<feature type="domain" description="Glycosyltransferase 2-like" evidence="2">
    <location>
        <begin position="6"/>
        <end position="169"/>
    </location>
</feature>
<evidence type="ECO:0000259" key="2">
    <source>
        <dbReference type="Pfam" id="PF00535"/>
    </source>
</evidence>
<accession>A0A930Y087</accession>
<dbReference type="Gene3D" id="3.90.550.10">
    <property type="entry name" value="Spore Coat Polysaccharide Biosynthesis Protein SpsA, Chain A"/>
    <property type="match status" value="1"/>
</dbReference>
<keyword evidence="1" id="KW-1133">Transmembrane helix</keyword>
<dbReference type="AlphaFoldDB" id="A0A930Y087"/>
<evidence type="ECO:0000256" key="1">
    <source>
        <dbReference type="SAM" id="Phobius"/>
    </source>
</evidence>
<dbReference type="Proteomes" id="UP000646211">
    <property type="component" value="Unassembled WGS sequence"/>
</dbReference>
<organism evidence="3 4">
    <name type="scientific">Flavobacterium soyangense</name>
    <dbReference type="NCBI Taxonomy" id="2023265"/>
    <lineage>
        <taxon>Bacteria</taxon>
        <taxon>Pseudomonadati</taxon>
        <taxon>Bacteroidota</taxon>
        <taxon>Flavobacteriia</taxon>
        <taxon>Flavobacteriales</taxon>
        <taxon>Flavobacteriaceae</taxon>
        <taxon>Flavobacterium</taxon>
    </lineage>
</organism>
<dbReference type="SUPFAM" id="SSF53448">
    <property type="entry name" value="Nucleotide-diphospho-sugar transferases"/>
    <property type="match status" value="1"/>
</dbReference>
<keyword evidence="1" id="KW-0812">Transmembrane</keyword>
<gene>
    <name evidence="3" type="ORF">IR213_06450</name>
</gene>
<dbReference type="EMBL" id="JADHEC010000010">
    <property type="protein sequence ID" value="MBF2708229.1"/>
    <property type="molecule type" value="Genomic_DNA"/>
</dbReference>